<sequence length="589" mass="61620">MRTAAALIPSPQFSVAAAATVGAHAAAAAAAAAKKSLGNWCCSRWTARGNASRPGRIAEQCRGCRRATAPSPLRTAAAAARAAEGPSRRPLLSPECFGASKPSLSTLSALAMLGRRKKPAGGTALSSGTASGGGSVSGGSRARWREELDGGDAAVLPALSEEDLRLLQEDEEQQQPQQQPPQQGDAACEDSQQQSQQQRPKKRRRFEWMDSDDESVTASSSSGSEQEEEAPKEDGKPEQQTQQNEVERESSDMSRSPSPESSSADPISPVAVAHTAQRGLDLCSRGRDSSSSVSSASPGGPAQAHGPRSSSCGSNSSGNSNSNPALSAASTLDDLTPEQQTAVDCLLLTNLPFEVCIPSVRSWVETTANTKVRAIEAAPFLPPGAPHHGSNATLPGVPAGPLHYQSTRCSGGGAPHFFGGPSGRAREHYGKVFVQLEGSSLVRGAIGALEGAPPLQGRRVSVFLAYRVGGRFCPLQTKAQIRFFGKQQMWKHRDREQEREKKFKPLDGGCSFSCACALMAHGTADHERLASLASWQASWLKPAKGIAVITRPAFACGVLEAGAVAAVAVPAPVDAKIPSQGILFGARIR</sequence>
<feature type="compositionally biased region" description="Low complexity" evidence="1">
    <location>
        <begin position="120"/>
        <end position="129"/>
    </location>
</feature>
<organism evidence="2 3">
    <name type="scientific">Cyclospora cayetanensis</name>
    <dbReference type="NCBI Taxonomy" id="88456"/>
    <lineage>
        <taxon>Eukaryota</taxon>
        <taxon>Sar</taxon>
        <taxon>Alveolata</taxon>
        <taxon>Apicomplexa</taxon>
        <taxon>Conoidasida</taxon>
        <taxon>Coccidia</taxon>
        <taxon>Eucoccidiorida</taxon>
        <taxon>Eimeriorina</taxon>
        <taxon>Eimeriidae</taxon>
        <taxon>Cyclospora</taxon>
    </lineage>
</organism>
<dbReference type="GeneID" id="34621547"/>
<proteinExistence type="predicted"/>
<accession>A0A6P5WDA3</accession>
<feature type="compositionally biased region" description="Low complexity" evidence="1">
    <location>
        <begin position="289"/>
        <end position="328"/>
    </location>
</feature>
<protein>
    <submittedName>
        <fullName evidence="3">Uncharacterized protein LOC34621547</fullName>
    </submittedName>
</protein>
<gene>
    <name evidence="3" type="primary">LOC34621547</name>
</gene>
<dbReference type="RefSeq" id="XP_022589845.2">
    <property type="nucleotide sequence ID" value="XM_022734755.2"/>
</dbReference>
<feature type="compositionally biased region" description="Low complexity" evidence="1">
    <location>
        <begin position="174"/>
        <end position="183"/>
    </location>
</feature>
<evidence type="ECO:0000313" key="2">
    <source>
        <dbReference type="Proteomes" id="UP000515125"/>
    </source>
</evidence>
<feature type="region of interest" description="Disordered" evidence="1">
    <location>
        <begin position="168"/>
        <end position="328"/>
    </location>
</feature>
<evidence type="ECO:0000256" key="1">
    <source>
        <dbReference type="SAM" id="MobiDB-lite"/>
    </source>
</evidence>
<evidence type="ECO:0000313" key="3">
    <source>
        <dbReference type="RefSeq" id="XP_022589845.2"/>
    </source>
</evidence>
<keyword evidence="2" id="KW-1185">Reference proteome</keyword>
<feature type="region of interest" description="Disordered" evidence="1">
    <location>
        <begin position="118"/>
        <end position="141"/>
    </location>
</feature>
<dbReference type="AlphaFoldDB" id="A0A6P5WDA3"/>
<feature type="compositionally biased region" description="Low complexity" evidence="1">
    <location>
        <begin position="253"/>
        <end position="269"/>
    </location>
</feature>
<name>A0A6P5WDA3_9EIME</name>
<reference evidence="3" key="1">
    <citation type="submission" date="2025-08" db="UniProtKB">
        <authorList>
            <consortium name="RefSeq"/>
        </authorList>
    </citation>
    <scope>IDENTIFICATION</scope>
</reference>
<dbReference type="Proteomes" id="UP000515125">
    <property type="component" value="Unplaced"/>
</dbReference>